<dbReference type="CDD" id="cd17355">
    <property type="entry name" value="MFS_YcxA_like"/>
    <property type="match status" value="1"/>
</dbReference>
<dbReference type="GO" id="GO:0022857">
    <property type="term" value="F:transmembrane transporter activity"/>
    <property type="evidence" value="ECO:0007669"/>
    <property type="project" value="InterPro"/>
</dbReference>
<feature type="transmembrane region" description="Helical" evidence="6">
    <location>
        <begin position="357"/>
        <end position="378"/>
    </location>
</feature>
<dbReference type="RefSeq" id="WP_081438017.1">
    <property type="nucleotide sequence ID" value="NZ_MOMC01000009.1"/>
</dbReference>
<evidence type="ECO:0000256" key="6">
    <source>
        <dbReference type="SAM" id="Phobius"/>
    </source>
</evidence>
<feature type="transmembrane region" description="Helical" evidence="6">
    <location>
        <begin position="57"/>
        <end position="77"/>
    </location>
</feature>
<reference evidence="9" key="1">
    <citation type="submission" date="2016-10" db="EMBL/GenBank/DDBJ databases">
        <title>Frankia sp. NRRL B-16386 Genome sequencing.</title>
        <authorList>
            <person name="Ghodhbane-Gtari F."/>
            <person name="Swanson E."/>
            <person name="Gueddou A."/>
            <person name="Hezbri K."/>
            <person name="Ktari K."/>
            <person name="Nouioui I."/>
            <person name="Morris K."/>
            <person name="Simpson S."/>
            <person name="Abebe-Akele F."/>
            <person name="Thomas K."/>
            <person name="Gtari M."/>
            <person name="Tisa L.S."/>
        </authorList>
    </citation>
    <scope>NUCLEOTIDE SEQUENCE [LARGE SCALE GENOMIC DNA]</scope>
    <source>
        <strain evidence="9">NRRL B-16386</strain>
    </source>
</reference>
<keyword evidence="9" id="KW-1185">Reference proteome</keyword>
<evidence type="ECO:0000256" key="3">
    <source>
        <dbReference type="ARBA" id="ARBA00022692"/>
    </source>
</evidence>
<comment type="subcellular location">
    <subcellularLocation>
        <location evidence="1">Cell membrane</location>
        <topology evidence="1">Multi-pass membrane protein</topology>
    </subcellularLocation>
</comment>
<evidence type="ECO:0000313" key="8">
    <source>
        <dbReference type="EMBL" id="ONH32633.1"/>
    </source>
</evidence>
<feature type="transmembrane region" description="Helical" evidence="6">
    <location>
        <begin position="384"/>
        <end position="404"/>
    </location>
</feature>
<feature type="transmembrane region" description="Helical" evidence="6">
    <location>
        <begin position="229"/>
        <end position="251"/>
    </location>
</feature>
<dbReference type="PROSITE" id="PS50850">
    <property type="entry name" value="MFS"/>
    <property type="match status" value="1"/>
</dbReference>
<organism evidence="8 9">
    <name type="scientific">Pseudofrankia asymbiotica</name>
    <dbReference type="NCBI Taxonomy" id="1834516"/>
    <lineage>
        <taxon>Bacteria</taxon>
        <taxon>Bacillati</taxon>
        <taxon>Actinomycetota</taxon>
        <taxon>Actinomycetes</taxon>
        <taxon>Frankiales</taxon>
        <taxon>Frankiaceae</taxon>
        <taxon>Pseudofrankia</taxon>
    </lineage>
</organism>
<sequence length="429" mass="43639">MVDVSTGDRRPAAGPRRALGALCVTTIVSYGVLYYAFPVLAQGIAEDTGWSRTAVTAAFSAGNLLGAVAGVPVGRILGRRGPRPVMTAGSVLAVVALAGVAEAPSYGWFLAAWLIAGIAMAGVFYPPAFAALTGWYGPHRVRALTTLTLAAGFASTIFAPLTAALAGRLDWREVYLILAAILAAITIPAHAWALSPPWHPDQHARPSHDQGDHATNQHSDRRVVASREFLLLVAALTFSAFALYAVVVNLVPLLTGRGLSTTLAAWAIGLGGVGQVAGRLCYRPLAARLTVRGRTAAVIGAGGLATLILGTLPGPGFALVALAALVGAIRGMFTLVEATIVADLWGTAHFARLNGIFNAPLTAATALAPSIGAALAAAMGSYPLLFVTLAAAGGLGAALAIAAITRPHPAVSVENRPDGAATEGHTAAA</sequence>
<dbReference type="OrthoDB" id="7200137at2"/>
<feature type="transmembrane region" description="Helical" evidence="6">
    <location>
        <begin position="318"/>
        <end position="345"/>
    </location>
</feature>
<proteinExistence type="predicted"/>
<dbReference type="GO" id="GO:0005886">
    <property type="term" value="C:plasma membrane"/>
    <property type="evidence" value="ECO:0007669"/>
    <property type="project" value="UniProtKB-SubCell"/>
</dbReference>
<evidence type="ECO:0000259" key="7">
    <source>
        <dbReference type="PROSITE" id="PS50850"/>
    </source>
</evidence>
<protein>
    <submittedName>
        <fullName evidence="8">MFS transporter</fullName>
    </submittedName>
</protein>
<gene>
    <name evidence="8" type="ORF">BL253_04830</name>
</gene>
<dbReference type="AlphaFoldDB" id="A0A1V2IHG0"/>
<feature type="transmembrane region" description="Helical" evidence="6">
    <location>
        <begin position="18"/>
        <end position="37"/>
    </location>
</feature>
<dbReference type="EMBL" id="MOMC01000009">
    <property type="protein sequence ID" value="ONH32633.1"/>
    <property type="molecule type" value="Genomic_DNA"/>
</dbReference>
<keyword evidence="2" id="KW-0813">Transport</keyword>
<feature type="transmembrane region" description="Helical" evidence="6">
    <location>
        <begin position="263"/>
        <end position="282"/>
    </location>
</feature>
<dbReference type="PANTHER" id="PTHR43385:SF1">
    <property type="entry name" value="RIBOFLAVIN TRANSPORTER RIBJ"/>
    <property type="match status" value="1"/>
</dbReference>
<feature type="transmembrane region" description="Helical" evidence="6">
    <location>
        <begin position="144"/>
        <end position="168"/>
    </location>
</feature>
<dbReference type="Proteomes" id="UP000188929">
    <property type="component" value="Unassembled WGS sequence"/>
</dbReference>
<name>A0A1V2IHG0_9ACTN</name>
<dbReference type="InterPro" id="IPR052983">
    <property type="entry name" value="MFS_Riboflavin_Transporter"/>
</dbReference>
<evidence type="ECO:0000256" key="2">
    <source>
        <dbReference type="ARBA" id="ARBA00022448"/>
    </source>
</evidence>
<feature type="transmembrane region" description="Helical" evidence="6">
    <location>
        <begin position="174"/>
        <end position="195"/>
    </location>
</feature>
<keyword evidence="3 6" id="KW-0812">Transmembrane</keyword>
<dbReference type="InterPro" id="IPR020846">
    <property type="entry name" value="MFS_dom"/>
</dbReference>
<feature type="transmembrane region" description="Helical" evidence="6">
    <location>
        <begin position="294"/>
        <end position="312"/>
    </location>
</feature>
<accession>A0A1V2IHG0</accession>
<feature type="transmembrane region" description="Helical" evidence="6">
    <location>
        <begin position="107"/>
        <end position="132"/>
    </location>
</feature>
<keyword evidence="5 6" id="KW-0472">Membrane</keyword>
<dbReference type="PANTHER" id="PTHR43385">
    <property type="entry name" value="RIBOFLAVIN TRANSPORTER RIBJ"/>
    <property type="match status" value="1"/>
</dbReference>
<evidence type="ECO:0000256" key="5">
    <source>
        <dbReference type="ARBA" id="ARBA00023136"/>
    </source>
</evidence>
<dbReference type="Gene3D" id="1.20.1250.20">
    <property type="entry name" value="MFS general substrate transporter like domains"/>
    <property type="match status" value="1"/>
</dbReference>
<evidence type="ECO:0000256" key="4">
    <source>
        <dbReference type="ARBA" id="ARBA00022989"/>
    </source>
</evidence>
<dbReference type="InterPro" id="IPR036259">
    <property type="entry name" value="MFS_trans_sf"/>
</dbReference>
<dbReference type="Pfam" id="PF07690">
    <property type="entry name" value="MFS_1"/>
    <property type="match status" value="1"/>
</dbReference>
<keyword evidence="4 6" id="KW-1133">Transmembrane helix</keyword>
<feature type="domain" description="Major facilitator superfamily (MFS) profile" evidence="7">
    <location>
        <begin position="1"/>
        <end position="408"/>
    </location>
</feature>
<evidence type="ECO:0000313" key="9">
    <source>
        <dbReference type="Proteomes" id="UP000188929"/>
    </source>
</evidence>
<dbReference type="STRING" id="1834516.BL253_04830"/>
<comment type="caution">
    <text evidence="8">The sequence shown here is derived from an EMBL/GenBank/DDBJ whole genome shotgun (WGS) entry which is preliminary data.</text>
</comment>
<evidence type="ECO:0000256" key="1">
    <source>
        <dbReference type="ARBA" id="ARBA00004651"/>
    </source>
</evidence>
<dbReference type="InterPro" id="IPR011701">
    <property type="entry name" value="MFS"/>
</dbReference>
<dbReference type="SUPFAM" id="SSF103473">
    <property type="entry name" value="MFS general substrate transporter"/>
    <property type="match status" value="1"/>
</dbReference>